<evidence type="ECO:0000313" key="6">
    <source>
        <dbReference type="EMBL" id="MBE9117708.1"/>
    </source>
</evidence>
<evidence type="ECO:0000256" key="1">
    <source>
        <dbReference type="ARBA" id="ARBA00004196"/>
    </source>
</evidence>
<keyword evidence="7" id="KW-1185">Reference proteome</keyword>
<evidence type="ECO:0000256" key="3">
    <source>
        <dbReference type="ARBA" id="ARBA00022448"/>
    </source>
</evidence>
<comment type="caution">
    <text evidence="6">The sequence shown here is derived from an EMBL/GenBank/DDBJ whole genome shotgun (WGS) entry which is preliminary data.</text>
</comment>
<evidence type="ECO:0000256" key="2">
    <source>
        <dbReference type="ARBA" id="ARBA00008814"/>
    </source>
</evidence>
<protein>
    <submittedName>
        <fullName evidence="6">Iron-siderophore ABC transporter substrate-binding protein</fullName>
    </submittedName>
</protein>
<dbReference type="AlphaFoldDB" id="A0A8J7E005"/>
<gene>
    <name evidence="6" type="ORF">IQ249_17565</name>
</gene>
<feature type="domain" description="Fe/B12 periplasmic-binding" evidence="5">
    <location>
        <begin position="40"/>
        <end position="298"/>
    </location>
</feature>
<dbReference type="PANTHER" id="PTHR30532:SF25">
    <property type="entry name" value="IRON(III) DICITRATE-BINDING PERIPLASMIC PROTEIN"/>
    <property type="match status" value="1"/>
</dbReference>
<comment type="similarity">
    <text evidence="2">Belongs to the bacterial solute-binding protein 8 family.</text>
</comment>
<dbReference type="Proteomes" id="UP000654482">
    <property type="component" value="Unassembled WGS sequence"/>
</dbReference>
<sequence>MAIFAIACNHSSISEPSTSANCRRVDHVAGKACVPFAPERLVTLGIPTMADALALGVKPIGTILYFDELPPYLKGKLDGIEPVGTANQPSLEKILTLNPDLIIAMNDSDLSYQQMSKIAPTVVDDWIGYPHWKKHFNFVAEVLGKNQEAKQVWANYEERIQKLRVALPENYQDIEVSFVRICCGKLATDVKNSFSGMILEDVGLSRPPAQNVEDDDGLVFLSEELITNMDGDIIFLVVDREDDDAKRIFEQLQQKPLWNQLKAVREGRVYPVNLPTWRGGNPLAADAVIDDLFKYLVE</sequence>
<dbReference type="EMBL" id="JADEWZ010000029">
    <property type="protein sequence ID" value="MBE9117708.1"/>
    <property type="molecule type" value="Genomic_DNA"/>
</dbReference>
<name>A0A8J7E005_9CYAN</name>
<dbReference type="CDD" id="cd01146">
    <property type="entry name" value="FhuD"/>
    <property type="match status" value="1"/>
</dbReference>
<dbReference type="InterPro" id="IPR002491">
    <property type="entry name" value="ABC_transptr_periplasmic_BD"/>
</dbReference>
<dbReference type="SUPFAM" id="SSF53807">
    <property type="entry name" value="Helical backbone' metal receptor"/>
    <property type="match status" value="1"/>
</dbReference>
<dbReference type="GO" id="GO:1901678">
    <property type="term" value="P:iron coordination entity transport"/>
    <property type="evidence" value="ECO:0007669"/>
    <property type="project" value="UniProtKB-ARBA"/>
</dbReference>
<evidence type="ECO:0000313" key="7">
    <source>
        <dbReference type="Proteomes" id="UP000654482"/>
    </source>
</evidence>
<dbReference type="Gene3D" id="3.40.50.1980">
    <property type="entry name" value="Nitrogenase molybdenum iron protein domain"/>
    <property type="match status" value="2"/>
</dbReference>
<dbReference type="GO" id="GO:0030288">
    <property type="term" value="C:outer membrane-bounded periplasmic space"/>
    <property type="evidence" value="ECO:0007669"/>
    <property type="project" value="TreeGrafter"/>
</dbReference>
<dbReference type="InterPro" id="IPR051313">
    <property type="entry name" value="Bact_iron-sidero_bind"/>
</dbReference>
<evidence type="ECO:0000259" key="5">
    <source>
        <dbReference type="PROSITE" id="PS50983"/>
    </source>
</evidence>
<accession>A0A8J7E005</accession>
<proteinExistence type="inferred from homology"/>
<organism evidence="6 7">
    <name type="scientific">Lusitaniella coriacea LEGE 07157</name>
    <dbReference type="NCBI Taxonomy" id="945747"/>
    <lineage>
        <taxon>Bacteria</taxon>
        <taxon>Bacillati</taxon>
        <taxon>Cyanobacteriota</taxon>
        <taxon>Cyanophyceae</taxon>
        <taxon>Spirulinales</taxon>
        <taxon>Lusitaniellaceae</taxon>
        <taxon>Lusitaniella</taxon>
    </lineage>
</organism>
<comment type="subcellular location">
    <subcellularLocation>
        <location evidence="1">Cell envelope</location>
    </subcellularLocation>
</comment>
<keyword evidence="4" id="KW-0732">Signal</keyword>
<reference evidence="6" key="1">
    <citation type="submission" date="2020-10" db="EMBL/GenBank/DDBJ databases">
        <authorList>
            <person name="Castelo-Branco R."/>
            <person name="Eusebio N."/>
            <person name="Adriana R."/>
            <person name="Vieira A."/>
            <person name="Brugerolle De Fraissinette N."/>
            <person name="Rezende De Castro R."/>
            <person name="Schneider M.P."/>
            <person name="Vasconcelos V."/>
            <person name="Leao P.N."/>
        </authorList>
    </citation>
    <scope>NUCLEOTIDE SEQUENCE</scope>
    <source>
        <strain evidence="6">LEGE 07157</strain>
    </source>
</reference>
<dbReference type="PROSITE" id="PS50983">
    <property type="entry name" value="FE_B12_PBP"/>
    <property type="match status" value="1"/>
</dbReference>
<evidence type="ECO:0000256" key="4">
    <source>
        <dbReference type="ARBA" id="ARBA00022729"/>
    </source>
</evidence>
<dbReference type="PANTHER" id="PTHR30532">
    <property type="entry name" value="IRON III DICITRATE-BINDING PERIPLASMIC PROTEIN"/>
    <property type="match status" value="1"/>
</dbReference>
<keyword evidence="3" id="KW-0813">Transport</keyword>
<dbReference type="Pfam" id="PF01497">
    <property type="entry name" value="Peripla_BP_2"/>
    <property type="match status" value="1"/>
</dbReference>